<dbReference type="Gene3D" id="3.40.50.1820">
    <property type="entry name" value="alpha/beta hydrolase"/>
    <property type="match status" value="1"/>
</dbReference>
<sequence length="340" mass="35418">MNTRGLLSWFLKMLGSALLATGAAILPAWAGDCGGPSACYLGFTPAGQTGRLHYFASQDPASSPGDPKAVLVAVHGHPRDALTSFTAAWQAVQQAGTGARTLVVAPLFQVASADAIHCRSPGVPSAEAGDLLWTCASWIAGEPARGSPLTSFAAMDALVRELLQRWPGLRTVTVAGFSAGAQMVQHYIGFAALPPAGVALRYVVAAPGSWLYFDPVWPADTLAACPAVQRWKYGTGQLPAGLGRSAAEARARYAQADIHYLVGALDSSNAAGTFYKILDKSCAAQAQGPYRLQRAQAYADYERRLLAPAPQRSLVIVPGCAHDVACVFPSAAARAALVGG</sequence>
<evidence type="ECO:0000313" key="2">
    <source>
        <dbReference type="EMBL" id="MDR7375394.1"/>
    </source>
</evidence>
<evidence type="ECO:0000256" key="1">
    <source>
        <dbReference type="SAM" id="SignalP"/>
    </source>
</evidence>
<dbReference type="SUPFAM" id="SSF53474">
    <property type="entry name" value="alpha/beta-Hydrolases"/>
    <property type="match status" value="1"/>
</dbReference>
<evidence type="ECO:0008006" key="4">
    <source>
        <dbReference type="Google" id="ProtNLM"/>
    </source>
</evidence>
<keyword evidence="3" id="KW-1185">Reference proteome</keyword>
<comment type="caution">
    <text evidence="2">The sequence shown here is derived from an EMBL/GenBank/DDBJ whole genome shotgun (WGS) entry which is preliminary data.</text>
</comment>
<dbReference type="PANTHER" id="PTHR35560">
    <property type="entry name" value="BLL0132 PROTEIN"/>
    <property type="match status" value="1"/>
</dbReference>
<gene>
    <name evidence="2" type="ORF">J2X19_000052</name>
</gene>
<reference evidence="2 3" key="1">
    <citation type="submission" date="2023-07" db="EMBL/GenBank/DDBJ databases">
        <title>Sorghum-associated microbial communities from plants grown in Nebraska, USA.</title>
        <authorList>
            <person name="Schachtman D."/>
        </authorList>
    </citation>
    <scope>NUCLEOTIDE SEQUENCE [LARGE SCALE GENOMIC DNA]</scope>
    <source>
        <strain evidence="2 3">BE313</strain>
    </source>
</reference>
<feature type="chain" id="PRO_5046825180" description="AB hydrolase-1 domain-containing protein" evidence="1">
    <location>
        <begin position="31"/>
        <end position="340"/>
    </location>
</feature>
<organism evidence="2 3">
    <name type="scientific">Rhodoferax ferrireducens</name>
    <dbReference type="NCBI Taxonomy" id="192843"/>
    <lineage>
        <taxon>Bacteria</taxon>
        <taxon>Pseudomonadati</taxon>
        <taxon>Pseudomonadota</taxon>
        <taxon>Betaproteobacteria</taxon>
        <taxon>Burkholderiales</taxon>
        <taxon>Comamonadaceae</taxon>
        <taxon>Rhodoferax</taxon>
    </lineage>
</organism>
<protein>
    <recommendedName>
        <fullName evidence="4">AB hydrolase-1 domain-containing protein</fullName>
    </recommendedName>
</protein>
<dbReference type="RefSeq" id="WP_310369583.1">
    <property type="nucleotide sequence ID" value="NZ_JAVDXT010000001.1"/>
</dbReference>
<evidence type="ECO:0000313" key="3">
    <source>
        <dbReference type="Proteomes" id="UP001180487"/>
    </source>
</evidence>
<dbReference type="PANTHER" id="PTHR35560:SF3">
    <property type="entry name" value="PEPTIDASE S9 PROLYL OLIGOPEPTIDASE CATALYTIC DOMAIN-CONTAINING PROTEIN"/>
    <property type="match status" value="1"/>
</dbReference>
<dbReference type="Proteomes" id="UP001180487">
    <property type="component" value="Unassembled WGS sequence"/>
</dbReference>
<keyword evidence="1" id="KW-0732">Signal</keyword>
<dbReference type="InterPro" id="IPR029058">
    <property type="entry name" value="AB_hydrolase_fold"/>
</dbReference>
<proteinExistence type="predicted"/>
<name>A0ABU2C254_9BURK</name>
<feature type="signal peptide" evidence="1">
    <location>
        <begin position="1"/>
        <end position="30"/>
    </location>
</feature>
<dbReference type="EMBL" id="JAVDXT010000001">
    <property type="protein sequence ID" value="MDR7375394.1"/>
    <property type="molecule type" value="Genomic_DNA"/>
</dbReference>
<accession>A0ABU2C254</accession>